<dbReference type="EMBL" id="JAHRHJ020000001">
    <property type="protein sequence ID" value="KAH9331696.1"/>
    <property type="molecule type" value="Genomic_DNA"/>
</dbReference>
<accession>A0AA38GYZ4</accession>
<keyword evidence="2" id="KW-1185">Reference proteome</keyword>
<dbReference type="PANTHER" id="PTHR31479:SF2">
    <property type="entry name" value="ALPHA_BETA-HYDROLASES SUPERFAMILY PROTEIN"/>
    <property type="match status" value="1"/>
</dbReference>
<protein>
    <submittedName>
        <fullName evidence="1">Uncharacterized protein</fullName>
    </submittedName>
</protein>
<evidence type="ECO:0000313" key="1">
    <source>
        <dbReference type="EMBL" id="KAH9331696.1"/>
    </source>
</evidence>
<gene>
    <name evidence="1" type="ORF">KI387_003804</name>
</gene>
<reference evidence="1 2" key="1">
    <citation type="journal article" date="2021" name="Nat. Plants">
        <title>The Taxus genome provides insights into paclitaxel biosynthesis.</title>
        <authorList>
            <person name="Xiong X."/>
            <person name="Gou J."/>
            <person name="Liao Q."/>
            <person name="Li Y."/>
            <person name="Zhou Q."/>
            <person name="Bi G."/>
            <person name="Li C."/>
            <person name="Du R."/>
            <person name="Wang X."/>
            <person name="Sun T."/>
            <person name="Guo L."/>
            <person name="Liang H."/>
            <person name="Lu P."/>
            <person name="Wu Y."/>
            <person name="Zhang Z."/>
            <person name="Ro D.K."/>
            <person name="Shang Y."/>
            <person name="Huang S."/>
            <person name="Yan J."/>
        </authorList>
    </citation>
    <scope>NUCLEOTIDE SEQUENCE [LARGE SCALE GENOMIC DNA]</scope>
    <source>
        <strain evidence="1">Ta-2019</strain>
    </source>
</reference>
<sequence length="142" mass="16076">MAFFLVITRSRLRNMFREASSFVFDAIETILGAEHGPDSQAKTWWSFFKFKLIHLLHDDVDGSIFGAVYKWSKKSAGVLFCPLGVPKIVVAFRGTVKTSVTLPRDVRLDLHILSNRLHTTTRFHAAFNAVKVNVHHHGVDNV</sequence>
<proteinExistence type="predicted"/>
<dbReference type="Proteomes" id="UP000824469">
    <property type="component" value="Unassembled WGS sequence"/>
</dbReference>
<comment type="caution">
    <text evidence="1">The sequence shown here is derived from an EMBL/GenBank/DDBJ whole genome shotgun (WGS) entry which is preliminary data.</text>
</comment>
<evidence type="ECO:0000313" key="2">
    <source>
        <dbReference type="Proteomes" id="UP000824469"/>
    </source>
</evidence>
<dbReference type="PANTHER" id="PTHR31479">
    <property type="entry name" value="ALPHA/BETA-HYDROLASES SUPERFAMILY PROTEIN"/>
    <property type="match status" value="1"/>
</dbReference>
<organism evidence="1 2">
    <name type="scientific">Taxus chinensis</name>
    <name type="common">Chinese yew</name>
    <name type="synonym">Taxus wallichiana var. chinensis</name>
    <dbReference type="NCBI Taxonomy" id="29808"/>
    <lineage>
        <taxon>Eukaryota</taxon>
        <taxon>Viridiplantae</taxon>
        <taxon>Streptophyta</taxon>
        <taxon>Embryophyta</taxon>
        <taxon>Tracheophyta</taxon>
        <taxon>Spermatophyta</taxon>
        <taxon>Pinopsida</taxon>
        <taxon>Pinidae</taxon>
        <taxon>Conifers II</taxon>
        <taxon>Cupressales</taxon>
        <taxon>Taxaceae</taxon>
        <taxon>Taxus</taxon>
    </lineage>
</organism>
<name>A0AA38GYZ4_TAXCH</name>
<dbReference type="AlphaFoldDB" id="A0AA38GYZ4"/>